<feature type="domain" description="SGNH hydrolase-type esterase" evidence="3">
    <location>
        <begin position="59"/>
        <end position="229"/>
    </location>
</feature>
<dbReference type="OrthoDB" id="2513075at2"/>
<evidence type="ECO:0000256" key="1">
    <source>
        <dbReference type="ARBA" id="ARBA00038184"/>
    </source>
</evidence>
<dbReference type="GO" id="GO:0016788">
    <property type="term" value="F:hydrolase activity, acting on ester bonds"/>
    <property type="evidence" value="ECO:0007669"/>
    <property type="project" value="UniProtKB-ARBA"/>
</dbReference>
<dbReference type="CDD" id="cd01820">
    <property type="entry name" value="PAF_acetylesterase_like"/>
    <property type="match status" value="1"/>
</dbReference>
<proteinExistence type="inferred from homology"/>
<dbReference type="Gene3D" id="3.40.50.1110">
    <property type="entry name" value="SGNH hydrolase"/>
    <property type="match status" value="1"/>
</dbReference>
<accession>A0A5R8KCW3</accession>
<dbReference type="InterPro" id="IPR036514">
    <property type="entry name" value="SGNH_hydro_sf"/>
</dbReference>
<keyword evidence="5" id="KW-1185">Reference proteome</keyword>
<keyword evidence="2" id="KW-0732">Signal</keyword>
<dbReference type="EMBL" id="VAUV01000009">
    <property type="protein sequence ID" value="TLD70146.1"/>
    <property type="molecule type" value="Genomic_DNA"/>
</dbReference>
<dbReference type="SUPFAM" id="SSF52266">
    <property type="entry name" value="SGNH hydrolase"/>
    <property type="match status" value="1"/>
</dbReference>
<name>A0A5R8KCW3_9BACT</name>
<dbReference type="InterPro" id="IPR013830">
    <property type="entry name" value="SGNH_hydro"/>
</dbReference>
<protein>
    <submittedName>
        <fullName evidence="4">GDSL family lipase</fullName>
    </submittedName>
</protein>
<dbReference type="Pfam" id="PF13472">
    <property type="entry name" value="Lipase_GDSL_2"/>
    <property type="match status" value="1"/>
</dbReference>
<dbReference type="AlphaFoldDB" id="A0A5R8KCW3"/>
<evidence type="ECO:0000313" key="5">
    <source>
        <dbReference type="Proteomes" id="UP000306196"/>
    </source>
</evidence>
<sequence>MKFALLLSLLALPVLSFAEAPKSTGVPATTPMQRPEPGWNARHATFNEISKQGTAQLVFLGDSITQGWEGAGKEAWTKHFAPLNAAGFGIGGDRTEHVLWRLENGNFTGLKPKAIVLLIGTNNTGHQGREGYLSPADETAQGVKAIIAKLQQLTPDSKILLLGIFPRGADPTDKMRQQNEATNAIIKNYADDQKVFFMDIGEKFLVEGGVLPPDIMPDKLHLTPKGYEIWASAIEGKVKELMQ</sequence>
<evidence type="ECO:0000313" key="4">
    <source>
        <dbReference type="EMBL" id="TLD70146.1"/>
    </source>
</evidence>
<feature type="chain" id="PRO_5024347655" evidence="2">
    <location>
        <begin position="19"/>
        <end position="243"/>
    </location>
</feature>
<dbReference type="PANTHER" id="PTHR11852:SF0">
    <property type="entry name" value="PLATELET-ACTIVATING FACTOR ACETYLHYDROLASE IB SUBUNIT BETA HOMOLOG"/>
    <property type="match status" value="1"/>
</dbReference>
<dbReference type="RefSeq" id="WP_138086743.1">
    <property type="nucleotide sequence ID" value="NZ_VAUV01000009.1"/>
</dbReference>
<organism evidence="4 5">
    <name type="scientific">Phragmitibacter flavus</name>
    <dbReference type="NCBI Taxonomy" id="2576071"/>
    <lineage>
        <taxon>Bacteria</taxon>
        <taxon>Pseudomonadati</taxon>
        <taxon>Verrucomicrobiota</taxon>
        <taxon>Verrucomicrobiia</taxon>
        <taxon>Verrucomicrobiales</taxon>
        <taxon>Verrucomicrobiaceae</taxon>
        <taxon>Phragmitibacter</taxon>
    </lineage>
</organism>
<reference evidence="4 5" key="1">
    <citation type="submission" date="2019-05" db="EMBL/GenBank/DDBJ databases">
        <title>Verrucobacter flavum gen. nov., sp. nov. a new member of the family Verrucomicrobiaceae.</title>
        <authorList>
            <person name="Szuroczki S."/>
            <person name="Abbaszade G."/>
            <person name="Szabo A."/>
            <person name="Felfoldi T."/>
            <person name="Schumann P."/>
            <person name="Boka K."/>
            <person name="Keki Z."/>
            <person name="Toumi M."/>
            <person name="Toth E."/>
        </authorList>
    </citation>
    <scope>NUCLEOTIDE SEQUENCE [LARGE SCALE GENOMIC DNA]</scope>
    <source>
        <strain evidence="4 5">MG-N-17</strain>
    </source>
</reference>
<comment type="caution">
    <text evidence="4">The sequence shown here is derived from an EMBL/GenBank/DDBJ whole genome shotgun (WGS) entry which is preliminary data.</text>
</comment>
<comment type="similarity">
    <text evidence="1">Belongs to the 'GDSL' lipolytic enzyme family. Platelet-activating factor acetylhydrolase IB beta/gamma subunits subfamily.</text>
</comment>
<dbReference type="Proteomes" id="UP000306196">
    <property type="component" value="Unassembled WGS sequence"/>
</dbReference>
<gene>
    <name evidence="4" type="ORF">FEM03_13205</name>
</gene>
<evidence type="ECO:0000259" key="3">
    <source>
        <dbReference type="Pfam" id="PF13472"/>
    </source>
</evidence>
<feature type="signal peptide" evidence="2">
    <location>
        <begin position="1"/>
        <end position="18"/>
    </location>
</feature>
<dbReference type="PANTHER" id="PTHR11852">
    <property type="entry name" value="PLATELET-ACTIVATING FACTOR ACETYLHYDROLASE"/>
    <property type="match status" value="1"/>
</dbReference>
<evidence type="ECO:0000256" key="2">
    <source>
        <dbReference type="SAM" id="SignalP"/>
    </source>
</evidence>